<protein>
    <submittedName>
        <fullName evidence="5">Uncharacterized protein</fullName>
    </submittedName>
</protein>
<dbReference type="Pfam" id="PF23572">
    <property type="entry name" value="GH3_C"/>
    <property type="match status" value="1"/>
</dbReference>
<dbReference type="GO" id="GO:0005737">
    <property type="term" value="C:cytoplasm"/>
    <property type="evidence" value="ECO:0007669"/>
    <property type="project" value="TreeGrafter"/>
</dbReference>
<evidence type="ECO:0000256" key="1">
    <source>
        <dbReference type="ARBA" id="ARBA00008068"/>
    </source>
</evidence>
<reference evidence="5" key="1">
    <citation type="submission" date="2022-04" db="EMBL/GenBank/DDBJ databases">
        <title>A functionally conserved STORR gene fusion in Papaver species that diverged 16.8 million years ago.</title>
        <authorList>
            <person name="Catania T."/>
        </authorList>
    </citation>
    <scope>NUCLEOTIDE SEQUENCE</scope>
    <source>
        <strain evidence="5">S-188037</strain>
    </source>
</reference>
<organism evidence="5 6">
    <name type="scientific">Papaver atlanticum</name>
    <dbReference type="NCBI Taxonomy" id="357466"/>
    <lineage>
        <taxon>Eukaryota</taxon>
        <taxon>Viridiplantae</taxon>
        <taxon>Streptophyta</taxon>
        <taxon>Embryophyta</taxon>
        <taxon>Tracheophyta</taxon>
        <taxon>Spermatophyta</taxon>
        <taxon>Magnoliopsida</taxon>
        <taxon>Ranunculales</taxon>
        <taxon>Papaveraceae</taxon>
        <taxon>Papaveroideae</taxon>
        <taxon>Papaver</taxon>
    </lineage>
</organism>
<dbReference type="GO" id="GO:0010279">
    <property type="term" value="F:indole-3-acetic acid amido synthetase activity"/>
    <property type="evidence" value="ECO:0007669"/>
    <property type="project" value="TreeGrafter"/>
</dbReference>
<evidence type="ECO:0000313" key="5">
    <source>
        <dbReference type="EMBL" id="KAI3863744.1"/>
    </source>
</evidence>
<gene>
    <name evidence="5" type="ORF">MKW98_031336</name>
</gene>
<dbReference type="InterPro" id="IPR004993">
    <property type="entry name" value="GH3"/>
</dbReference>
<evidence type="ECO:0000259" key="4">
    <source>
        <dbReference type="Pfam" id="PF23572"/>
    </source>
</evidence>
<evidence type="ECO:0000259" key="3">
    <source>
        <dbReference type="Pfam" id="PF23571"/>
    </source>
</evidence>
<comment type="caution">
    <text evidence="5">The sequence shown here is derived from an EMBL/GenBank/DDBJ whole genome shotgun (WGS) entry which is preliminary data.</text>
</comment>
<accession>A0AAD4S528</accession>
<dbReference type="EMBL" id="JAJJMB010014022">
    <property type="protein sequence ID" value="KAI3863744.1"/>
    <property type="molecule type" value="Genomic_DNA"/>
</dbReference>
<dbReference type="Pfam" id="PF23571">
    <property type="entry name" value="GH3_M"/>
    <property type="match status" value="1"/>
</dbReference>
<dbReference type="Proteomes" id="UP001202328">
    <property type="component" value="Unassembled WGS sequence"/>
</dbReference>
<comment type="similarity">
    <text evidence="1">Belongs to the IAA-amido conjugating enzyme family.</text>
</comment>
<dbReference type="Pfam" id="PF03321">
    <property type="entry name" value="GH3"/>
    <property type="match status" value="1"/>
</dbReference>
<dbReference type="AlphaFoldDB" id="A0AAD4S528"/>
<feature type="domain" description="GH3 C-terminal" evidence="4">
    <location>
        <begin position="486"/>
        <end position="604"/>
    </location>
</feature>
<keyword evidence="6" id="KW-1185">Reference proteome</keyword>
<feature type="domain" description="GH3 middle" evidence="3">
    <location>
        <begin position="386"/>
        <end position="470"/>
    </location>
</feature>
<evidence type="ECO:0000256" key="2">
    <source>
        <dbReference type="ARBA" id="ARBA00022598"/>
    </source>
</evidence>
<dbReference type="InterPro" id="IPR055378">
    <property type="entry name" value="GH3_C"/>
</dbReference>
<dbReference type="PANTHER" id="PTHR31901:SF9">
    <property type="entry name" value="GH3 DOMAIN-CONTAINING PROTEIN"/>
    <property type="match status" value="1"/>
</dbReference>
<evidence type="ECO:0000313" key="6">
    <source>
        <dbReference type="Proteomes" id="UP001202328"/>
    </source>
</evidence>
<keyword evidence="2" id="KW-0436">Ligase</keyword>
<sequence length="628" mass="70906">MNTLAATDDSIVVVENSSTISKTCISATDEHFHEENRRKILQFIEEITTNVDEVQTQVLSEILSGNAQVEYLQRHGLNGHTDRETFKKVIPVVCYEDLIPDIDPLIANGNSITSSILGSRHIKQFIRSTGTSSGVRKLIPLTQEQEDKIWHFQDLVMPVISQQVPGLDKGKAMHLLFVAPDSTTPGGLIANSIVPFMHKSLYFKNLFRNVDPYRNFTSPIEIILCEDTYQSMYSQLLCGLYQNSHVLRLGFIFSSAVIQAVKFLQEHWILLCDDIRNGNIAVGNTKITDQTVKKAVMNILVKPNPELADFVERECTRDESWKGILSRLWPNAKYIDAIITGTMSHHIPIINFYTNELPIVSQAYGCSESLLGLNLNPLCKPNEVSYTIIPTMAYCEFLPIVNEDVQQNNNCNLEEEQRHQELVDLADVKLGREYEVVITNYAGLYRYRVGDVLQVSGFKNSAPQFSFVCRKNAVLTIDHDKTTEVELQNAVRNAFDQLMSKLNVSLVEYTSFADASTNPGHYVIYWELQYSNNNASISLPVFEKCCLIIEESLGAEYRSLRVNNKHIGPLELKIVETGTFDKLMNYAINQGTSVSQYKTPRSVKLGPILELLNSQVILNYFSPKCPNP</sequence>
<dbReference type="PANTHER" id="PTHR31901">
    <property type="entry name" value="GH3 DOMAIN-CONTAINING PROTEIN"/>
    <property type="match status" value="1"/>
</dbReference>
<name>A0AAD4S528_9MAGN</name>
<dbReference type="InterPro" id="IPR055377">
    <property type="entry name" value="GH3_M"/>
</dbReference>
<proteinExistence type="inferred from homology"/>